<feature type="region of interest" description="Disordered" evidence="1">
    <location>
        <begin position="170"/>
        <end position="207"/>
    </location>
</feature>
<gene>
    <name evidence="2" type="ORF">BJ508DRAFT_313215</name>
</gene>
<evidence type="ECO:0000256" key="1">
    <source>
        <dbReference type="SAM" id="MobiDB-lite"/>
    </source>
</evidence>
<reference evidence="2 3" key="1">
    <citation type="journal article" date="2018" name="Nat. Ecol. Evol.">
        <title>Pezizomycetes genomes reveal the molecular basis of ectomycorrhizal truffle lifestyle.</title>
        <authorList>
            <person name="Murat C."/>
            <person name="Payen T."/>
            <person name="Noel B."/>
            <person name="Kuo A."/>
            <person name="Morin E."/>
            <person name="Chen J."/>
            <person name="Kohler A."/>
            <person name="Krizsan K."/>
            <person name="Balestrini R."/>
            <person name="Da Silva C."/>
            <person name="Montanini B."/>
            <person name="Hainaut M."/>
            <person name="Levati E."/>
            <person name="Barry K.W."/>
            <person name="Belfiori B."/>
            <person name="Cichocki N."/>
            <person name="Clum A."/>
            <person name="Dockter R.B."/>
            <person name="Fauchery L."/>
            <person name="Guy J."/>
            <person name="Iotti M."/>
            <person name="Le Tacon F."/>
            <person name="Lindquist E.A."/>
            <person name="Lipzen A."/>
            <person name="Malagnac F."/>
            <person name="Mello A."/>
            <person name="Molinier V."/>
            <person name="Miyauchi S."/>
            <person name="Poulain J."/>
            <person name="Riccioni C."/>
            <person name="Rubini A."/>
            <person name="Sitrit Y."/>
            <person name="Splivallo R."/>
            <person name="Traeger S."/>
            <person name="Wang M."/>
            <person name="Zifcakova L."/>
            <person name="Wipf D."/>
            <person name="Zambonelli A."/>
            <person name="Paolocci F."/>
            <person name="Nowrousian M."/>
            <person name="Ottonello S."/>
            <person name="Baldrian P."/>
            <person name="Spatafora J.W."/>
            <person name="Henrissat B."/>
            <person name="Nagy L.G."/>
            <person name="Aury J.M."/>
            <person name="Wincker P."/>
            <person name="Grigoriev I.V."/>
            <person name="Bonfante P."/>
            <person name="Martin F.M."/>
        </authorList>
    </citation>
    <scope>NUCLEOTIDE SEQUENCE [LARGE SCALE GENOMIC DNA]</scope>
    <source>
        <strain evidence="2 3">RN42</strain>
    </source>
</reference>
<dbReference type="AlphaFoldDB" id="A0A3N4HJI4"/>
<feature type="compositionally biased region" description="Basic and acidic residues" evidence="1">
    <location>
        <begin position="178"/>
        <end position="190"/>
    </location>
</feature>
<keyword evidence="3" id="KW-1185">Reference proteome</keyword>
<accession>A0A3N4HJI4</accession>
<organism evidence="2 3">
    <name type="scientific">Ascobolus immersus RN42</name>
    <dbReference type="NCBI Taxonomy" id="1160509"/>
    <lineage>
        <taxon>Eukaryota</taxon>
        <taxon>Fungi</taxon>
        <taxon>Dikarya</taxon>
        <taxon>Ascomycota</taxon>
        <taxon>Pezizomycotina</taxon>
        <taxon>Pezizomycetes</taxon>
        <taxon>Pezizales</taxon>
        <taxon>Ascobolaceae</taxon>
        <taxon>Ascobolus</taxon>
    </lineage>
</organism>
<protein>
    <submittedName>
        <fullName evidence="2">Uncharacterized protein</fullName>
    </submittedName>
</protein>
<sequence length="292" mass="33492">MPQLERHMLSGRDKIHLPAQQLQYQLSPQIRSRNTALGSFMQKALARKKYLFYILLAGSKYEQHACTSPQETSTREGSLAFTPKMDTVRIKNLSCTIKITKTNGEMISEHVQGSPSTPDVATTDLKKDKGRTQEKVQLMCFSIDQSDTIARNLDVPKCVTHFSLSTSKHQKLSTIKTSPKESSRKGDVQKRTFQHGIDQNAIDEDSRDPDTYYQLHHQLYTNSVDGQVDLLKDFFIPKYHIDAETPIARDGHEKRFNFFRKKGHAKGKFNKEGVSTKYVYQKDEDFHDTYLV</sequence>
<dbReference type="Proteomes" id="UP000275078">
    <property type="component" value="Unassembled WGS sequence"/>
</dbReference>
<dbReference type="EMBL" id="ML119801">
    <property type="protein sequence ID" value="RPA74073.1"/>
    <property type="molecule type" value="Genomic_DNA"/>
</dbReference>
<evidence type="ECO:0000313" key="3">
    <source>
        <dbReference type="Proteomes" id="UP000275078"/>
    </source>
</evidence>
<evidence type="ECO:0000313" key="2">
    <source>
        <dbReference type="EMBL" id="RPA74073.1"/>
    </source>
</evidence>
<proteinExistence type="predicted"/>
<name>A0A3N4HJI4_ASCIM</name>